<keyword evidence="2" id="KW-1185">Reference proteome</keyword>
<evidence type="ECO:0000313" key="2">
    <source>
        <dbReference type="Proteomes" id="UP000612456"/>
    </source>
</evidence>
<reference evidence="1" key="2">
    <citation type="submission" date="2020-09" db="EMBL/GenBank/DDBJ databases">
        <authorList>
            <person name="Sun Q."/>
            <person name="Zhou Y."/>
        </authorList>
    </citation>
    <scope>NUCLEOTIDE SEQUENCE</scope>
    <source>
        <strain evidence="1">CGMCC 1.15178</strain>
    </source>
</reference>
<dbReference type="AlphaFoldDB" id="A0A916Z518"/>
<dbReference type="EMBL" id="BMHP01000002">
    <property type="protein sequence ID" value="GGD76635.1"/>
    <property type="molecule type" value="Genomic_DNA"/>
</dbReference>
<evidence type="ECO:0000313" key="1">
    <source>
        <dbReference type="EMBL" id="GGD76635.1"/>
    </source>
</evidence>
<protein>
    <submittedName>
        <fullName evidence="1">Uncharacterized protein</fullName>
    </submittedName>
</protein>
<accession>A0A916Z518</accession>
<gene>
    <name evidence="1" type="ORF">GCM10010911_38410</name>
</gene>
<name>A0A916Z518_9BACL</name>
<dbReference type="Proteomes" id="UP000612456">
    <property type="component" value="Unassembled WGS sequence"/>
</dbReference>
<reference evidence="1" key="1">
    <citation type="journal article" date="2014" name="Int. J. Syst. Evol. Microbiol.">
        <title>Complete genome sequence of Corynebacterium casei LMG S-19264T (=DSM 44701T), isolated from a smear-ripened cheese.</title>
        <authorList>
            <consortium name="US DOE Joint Genome Institute (JGI-PGF)"/>
            <person name="Walter F."/>
            <person name="Albersmeier A."/>
            <person name="Kalinowski J."/>
            <person name="Ruckert C."/>
        </authorList>
    </citation>
    <scope>NUCLEOTIDE SEQUENCE</scope>
    <source>
        <strain evidence="1">CGMCC 1.15178</strain>
    </source>
</reference>
<comment type="caution">
    <text evidence="1">The sequence shown here is derived from an EMBL/GenBank/DDBJ whole genome shotgun (WGS) entry which is preliminary data.</text>
</comment>
<organism evidence="1 2">
    <name type="scientific">Paenibacillus nasutitermitis</name>
    <dbReference type="NCBI Taxonomy" id="1652958"/>
    <lineage>
        <taxon>Bacteria</taxon>
        <taxon>Bacillati</taxon>
        <taxon>Bacillota</taxon>
        <taxon>Bacilli</taxon>
        <taxon>Bacillales</taxon>
        <taxon>Paenibacillaceae</taxon>
        <taxon>Paenibacillus</taxon>
    </lineage>
</organism>
<proteinExistence type="predicted"/>
<sequence>MVQYFKASAPKKDSAIEKKRLVLGVYKQSFGPVLYFLINEEKIGTDMRIGGVKRYDSHTEIHRPAFR</sequence>